<protein>
    <submittedName>
        <fullName evidence="1">Uncharacterized protein</fullName>
    </submittedName>
</protein>
<proteinExistence type="predicted"/>
<reference evidence="1 2" key="1">
    <citation type="submission" date="2023-07" db="EMBL/GenBank/DDBJ databases">
        <title>Genomic Encyclopedia of Type Strains, Phase IV (KMG-IV): sequencing the most valuable type-strain genomes for metagenomic binning, comparative biology and taxonomic classification.</title>
        <authorList>
            <person name="Goeker M."/>
        </authorList>
    </citation>
    <scope>NUCLEOTIDE SEQUENCE [LARGE SCALE GENOMIC DNA]</scope>
    <source>
        <strain evidence="1 2">DSM 45903</strain>
    </source>
</reference>
<name>A0ABU1INL8_9BACL</name>
<gene>
    <name evidence="1" type="ORF">JOE21_002392</name>
</gene>
<organism evidence="1 2">
    <name type="scientific">Desmospora profundinema</name>
    <dbReference type="NCBI Taxonomy" id="1571184"/>
    <lineage>
        <taxon>Bacteria</taxon>
        <taxon>Bacillati</taxon>
        <taxon>Bacillota</taxon>
        <taxon>Bacilli</taxon>
        <taxon>Bacillales</taxon>
        <taxon>Thermoactinomycetaceae</taxon>
        <taxon>Desmospora</taxon>
    </lineage>
</organism>
<sequence length="31" mass="3470">MKTEIDGLFPVYGVYNGGVLVRVEIVIDEED</sequence>
<evidence type="ECO:0000313" key="1">
    <source>
        <dbReference type="EMBL" id="MDR6226385.1"/>
    </source>
</evidence>
<comment type="caution">
    <text evidence="1">The sequence shown here is derived from an EMBL/GenBank/DDBJ whole genome shotgun (WGS) entry which is preliminary data.</text>
</comment>
<dbReference type="EMBL" id="JAVDQG010000005">
    <property type="protein sequence ID" value="MDR6226385.1"/>
    <property type="molecule type" value="Genomic_DNA"/>
</dbReference>
<evidence type="ECO:0000313" key="2">
    <source>
        <dbReference type="Proteomes" id="UP001185012"/>
    </source>
</evidence>
<keyword evidence="2" id="KW-1185">Reference proteome</keyword>
<accession>A0ABU1INL8</accession>
<dbReference type="Proteomes" id="UP001185012">
    <property type="component" value="Unassembled WGS sequence"/>
</dbReference>